<feature type="modified residue" description="N6-(pyridoxal phosphate)lysine" evidence="9">
    <location>
        <position position="271"/>
    </location>
</feature>
<dbReference type="Pfam" id="PF00202">
    <property type="entry name" value="Aminotran_3"/>
    <property type="match status" value="1"/>
</dbReference>
<dbReference type="PANTHER" id="PTHR43713:SF3">
    <property type="entry name" value="GLUTAMATE-1-SEMIALDEHYDE 2,1-AMINOMUTASE 1, CHLOROPLASTIC-RELATED"/>
    <property type="match status" value="1"/>
</dbReference>
<dbReference type="AlphaFoldDB" id="A0A2S5D0D6"/>
<comment type="cofactor">
    <cofactor evidence="2 9">
        <name>pyridoxal 5'-phosphate</name>
        <dbReference type="ChEBI" id="CHEBI:597326"/>
    </cofactor>
</comment>
<keyword evidence="5 9" id="KW-0963">Cytoplasm</keyword>
<keyword evidence="6 9" id="KW-0663">Pyridoxal phosphate</keyword>
<dbReference type="PANTHER" id="PTHR43713">
    <property type="entry name" value="GLUTAMATE-1-SEMIALDEHYDE 2,1-AMINOMUTASE"/>
    <property type="match status" value="1"/>
</dbReference>
<dbReference type="InterPro" id="IPR049704">
    <property type="entry name" value="Aminotrans_3_PPA_site"/>
</dbReference>
<dbReference type="InterPro" id="IPR005814">
    <property type="entry name" value="Aminotrans_3"/>
</dbReference>
<dbReference type="NCBIfam" id="NF000818">
    <property type="entry name" value="PRK00062.1"/>
    <property type="match status" value="1"/>
</dbReference>
<evidence type="ECO:0000256" key="3">
    <source>
        <dbReference type="ARBA" id="ARBA00004819"/>
    </source>
</evidence>
<evidence type="ECO:0000313" key="10">
    <source>
        <dbReference type="EMBL" id="POZ56524.1"/>
    </source>
</evidence>
<dbReference type="GO" id="GO:0008483">
    <property type="term" value="F:transaminase activity"/>
    <property type="evidence" value="ECO:0007669"/>
    <property type="project" value="InterPro"/>
</dbReference>
<comment type="similarity">
    <text evidence="4 9">Belongs to the class-III pyridoxal-phosphate-dependent aminotransferase family. HemL subfamily.</text>
</comment>
<comment type="subcellular location">
    <subcellularLocation>
        <location evidence="9">Cytoplasm</location>
    </subcellularLocation>
</comment>
<dbReference type="NCBIfam" id="TIGR00713">
    <property type="entry name" value="hemL"/>
    <property type="match status" value="1"/>
</dbReference>
<dbReference type="EC" id="5.4.3.8" evidence="9"/>
<dbReference type="Gene3D" id="3.40.640.10">
    <property type="entry name" value="Type I PLP-dependent aspartate aminotransferase-like (Major domain)"/>
    <property type="match status" value="1"/>
</dbReference>
<dbReference type="InterPro" id="IPR015422">
    <property type="entry name" value="PyrdxlP-dep_Trfase_small"/>
</dbReference>
<gene>
    <name evidence="10" type="primary">hemL1_1</name>
    <name evidence="9" type="synonym">hemL</name>
    <name evidence="10" type="ORF">LYSIN_01307</name>
</gene>
<dbReference type="Proteomes" id="UP000237319">
    <property type="component" value="Unassembled WGS sequence"/>
</dbReference>
<dbReference type="GO" id="GO:0006782">
    <property type="term" value="P:protoporphyrinogen IX biosynthetic process"/>
    <property type="evidence" value="ECO:0007669"/>
    <property type="project" value="UniProtKB-UniRule"/>
</dbReference>
<dbReference type="InterPro" id="IPR015421">
    <property type="entry name" value="PyrdxlP-dep_Trfase_major"/>
</dbReference>
<dbReference type="EMBL" id="PGLV01000001">
    <property type="protein sequence ID" value="POZ56524.1"/>
    <property type="molecule type" value="Genomic_DNA"/>
</dbReference>
<evidence type="ECO:0000256" key="8">
    <source>
        <dbReference type="ARBA" id="ARBA00023244"/>
    </source>
</evidence>
<keyword evidence="8 9" id="KW-0627">Porphyrin biosynthesis</keyword>
<comment type="pathway">
    <text evidence="3">Porphyrin-containing compound metabolism; protoporphyrin-IX biosynthesis; 5-aminolevulinate from L-glutamyl-tRNA(Glu): step 2/2.</text>
</comment>
<keyword evidence="11" id="KW-1185">Reference proteome</keyword>
<keyword evidence="7 9" id="KW-0413">Isomerase</keyword>
<proteinExistence type="inferred from homology"/>
<dbReference type="GO" id="GO:0042286">
    <property type="term" value="F:glutamate-1-semialdehyde 2,1-aminomutase activity"/>
    <property type="evidence" value="ECO:0007669"/>
    <property type="project" value="UniProtKB-UniRule"/>
</dbReference>
<comment type="subunit">
    <text evidence="9">Homodimer.</text>
</comment>
<dbReference type="CDD" id="cd00610">
    <property type="entry name" value="OAT_like"/>
    <property type="match status" value="1"/>
</dbReference>
<reference evidence="10 11" key="1">
    <citation type="submission" date="2017-11" db="EMBL/GenBank/DDBJ databases">
        <title>Genome sequence of Lysinibacillus sphaericus, a lignin-degrading bacteria isolated from municipal solid waste soil.</title>
        <authorList>
            <person name="Persinoti G.F."/>
            <person name="Paixao D.A."/>
            <person name="Bugg T.D."/>
            <person name="Squina F.M."/>
        </authorList>
    </citation>
    <scope>NUCLEOTIDE SEQUENCE [LARGE SCALE GENOMIC DNA]</scope>
    <source>
        <strain evidence="10 11">A1</strain>
    </source>
</reference>
<comment type="catalytic activity">
    <reaction evidence="1 9">
        <text>(S)-4-amino-5-oxopentanoate = 5-aminolevulinate</text>
        <dbReference type="Rhea" id="RHEA:14265"/>
        <dbReference type="ChEBI" id="CHEBI:57501"/>
        <dbReference type="ChEBI" id="CHEBI:356416"/>
        <dbReference type="EC" id="5.4.3.8"/>
    </reaction>
</comment>
<dbReference type="UniPathway" id="UPA00251">
    <property type="reaction ID" value="UER00317"/>
</dbReference>
<dbReference type="PROSITE" id="PS00600">
    <property type="entry name" value="AA_TRANSFER_CLASS_3"/>
    <property type="match status" value="1"/>
</dbReference>
<evidence type="ECO:0000256" key="6">
    <source>
        <dbReference type="ARBA" id="ARBA00022898"/>
    </source>
</evidence>
<dbReference type="GO" id="GO:0005737">
    <property type="term" value="C:cytoplasm"/>
    <property type="evidence" value="ECO:0007669"/>
    <property type="project" value="UniProtKB-SubCell"/>
</dbReference>
<dbReference type="Gene3D" id="3.90.1150.10">
    <property type="entry name" value="Aspartate Aminotransferase, domain 1"/>
    <property type="match status" value="1"/>
</dbReference>
<name>A0A2S5D0D6_LYSSH</name>
<dbReference type="InterPro" id="IPR015424">
    <property type="entry name" value="PyrdxlP-dep_Trfase"/>
</dbReference>
<dbReference type="InterPro" id="IPR004639">
    <property type="entry name" value="4pyrrol_synth_GluAld_NH2Trfase"/>
</dbReference>
<accession>A0A2S5D0D6</accession>
<evidence type="ECO:0000256" key="1">
    <source>
        <dbReference type="ARBA" id="ARBA00001579"/>
    </source>
</evidence>
<evidence type="ECO:0000256" key="4">
    <source>
        <dbReference type="ARBA" id="ARBA00008981"/>
    </source>
</evidence>
<evidence type="ECO:0000256" key="7">
    <source>
        <dbReference type="ARBA" id="ARBA00023235"/>
    </source>
</evidence>
<evidence type="ECO:0000256" key="9">
    <source>
        <dbReference type="HAMAP-Rule" id="MF_00375"/>
    </source>
</evidence>
<organism evidence="10 11">
    <name type="scientific">Lysinibacillus sphaericus</name>
    <name type="common">Bacillus sphaericus</name>
    <dbReference type="NCBI Taxonomy" id="1421"/>
    <lineage>
        <taxon>Bacteria</taxon>
        <taxon>Bacillati</taxon>
        <taxon>Bacillota</taxon>
        <taxon>Bacilli</taxon>
        <taxon>Bacillales</taxon>
        <taxon>Bacillaceae</taxon>
        <taxon>Lysinibacillus</taxon>
    </lineage>
</organism>
<evidence type="ECO:0000256" key="5">
    <source>
        <dbReference type="ARBA" id="ARBA00022490"/>
    </source>
</evidence>
<sequence>MVFKINTQQSTEAFEIAKQLMPGGVNSPVRAFQSVGIDPIFISHGIGSKIYDIDGNRYIDYILSWGPLIHGHADKDVASALLEAIKKGTSFGLPTLQENKLAQLITTRIPSIEKIRMVNSGTEATMSAIRLARGFTGKNIIVKFEGNYHGHSDHLLVKAGSGIATLGLPDCPGVPLEITKNTISVPYNNIEALSSVFHTYGSEIAAVIVEPFAGNMAGIPADPEFLQTIRLFTSKYGALFILDEVMTGFRIAYHSAQGLYNIQPDLTCLGKIIGGGMPVGAYGGRKEIMNLIAPEGNIYQAGTLSGNPIAMVAGYTTINKLTYDSYNYIEELSDRLIQGLSTVASKSNISLMTTKAGTMIGLSFTDKPLQNFDDARKIDSEMFRHFYVEMLKQGILLPPSQYESIFLSTAHSIHDIDQTINAADIAFQRMSAFL</sequence>
<comment type="caution">
    <text evidence="10">The sequence shown here is derived from an EMBL/GenBank/DDBJ whole genome shotgun (WGS) entry which is preliminary data.</text>
</comment>
<dbReference type="FunFam" id="3.40.640.10:FF:000021">
    <property type="entry name" value="Glutamate-1-semialdehyde 2,1-aminomutase"/>
    <property type="match status" value="1"/>
</dbReference>
<dbReference type="SUPFAM" id="SSF53383">
    <property type="entry name" value="PLP-dependent transferases"/>
    <property type="match status" value="1"/>
</dbReference>
<dbReference type="GO" id="GO:0030170">
    <property type="term" value="F:pyridoxal phosphate binding"/>
    <property type="evidence" value="ECO:0007669"/>
    <property type="project" value="InterPro"/>
</dbReference>
<evidence type="ECO:0000256" key="2">
    <source>
        <dbReference type="ARBA" id="ARBA00001933"/>
    </source>
</evidence>
<dbReference type="HAMAP" id="MF_00375">
    <property type="entry name" value="HemL_aminotrans_3"/>
    <property type="match status" value="1"/>
</dbReference>
<protein>
    <recommendedName>
        <fullName evidence="9">Glutamate-1-semialdehyde 2,1-aminomutase</fullName>
        <shortName evidence="9">GSA</shortName>
        <ecNumber evidence="9">5.4.3.8</ecNumber>
    </recommendedName>
    <alternativeName>
        <fullName evidence="9">Glutamate-1-semialdehyde aminotransferase</fullName>
        <shortName evidence="9">GSA-AT</shortName>
    </alternativeName>
</protein>
<evidence type="ECO:0000313" key="11">
    <source>
        <dbReference type="Proteomes" id="UP000237319"/>
    </source>
</evidence>